<dbReference type="EMBL" id="QXWK01000028">
    <property type="protein sequence ID" value="NBH62588.1"/>
    <property type="molecule type" value="Genomic_DNA"/>
</dbReference>
<sequence>MLHPKRLNRHSLKFGGIFNVLFSGRVIRLLTQRRFYPYIAYRGLAGSQLKKSLFMQHCFSP</sequence>
<gene>
    <name evidence="1" type="ORF">D0435_13110</name>
</gene>
<comment type="caution">
    <text evidence="1">The sequence shown here is derived from an EMBL/GenBank/DDBJ whole genome shotgun (WGS) entry which is preliminary data.</text>
</comment>
<dbReference type="Proteomes" id="UP000446866">
    <property type="component" value="Unassembled WGS sequence"/>
</dbReference>
<protein>
    <submittedName>
        <fullName evidence="1">Uncharacterized protein</fullName>
    </submittedName>
</protein>
<reference evidence="1 2" key="1">
    <citation type="submission" date="2018-08" db="EMBL/GenBank/DDBJ databases">
        <title>Murine metabolic-syndrome-specific gut microbial biobank.</title>
        <authorList>
            <person name="Liu C."/>
        </authorList>
    </citation>
    <scope>NUCLEOTIDE SEQUENCE [LARGE SCALE GENOMIC DNA]</scope>
    <source>
        <strain evidence="1 2">28</strain>
    </source>
</reference>
<dbReference type="AlphaFoldDB" id="A0A845QRE5"/>
<evidence type="ECO:0000313" key="1">
    <source>
        <dbReference type="EMBL" id="NBH62588.1"/>
    </source>
</evidence>
<keyword evidence="2" id="KW-1185">Reference proteome</keyword>
<proteinExistence type="predicted"/>
<accession>A0A845QRE5</accession>
<organism evidence="1 2">
    <name type="scientific">Anaerotruncus colihominis</name>
    <dbReference type="NCBI Taxonomy" id="169435"/>
    <lineage>
        <taxon>Bacteria</taxon>
        <taxon>Bacillati</taxon>
        <taxon>Bacillota</taxon>
        <taxon>Clostridia</taxon>
        <taxon>Eubacteriales</taxon>
        <taxon>Oscillospiraceae</taxon>
        <taxon>Anaerotruncus</taxon>
    </lineage>
</organism>
<evidence type="ECO:0000313" key="2">
    <source>
        <dbReference type="Proteomes" id="UP000446866"/>
    </source>
</evidence>
<name>A0A845QRE5_9FIRM</name>